<comment type="caution">
    <text evidence="1">The sequence shown here is derived from an EMBL/GenBank/DDBJ whole genome shotgun (WGS) entry which is preliminary data.</text>
</comment>
<protein>
    <submittedName>
        <fullName evidence="1">Uncharacterized protein</fullName>
    </submittedName>
</protein>
<dbReference type="AlphaFoldDB" id="A0AAE0I0C3"/>
<sequence>MLCCPVWSPTTAKFFRNYLRTENEKDATYRWGAGENMKVDKKRISFHSDNALQHVHICYTNRYHLAEGGDCFPSFRSDKVGVAKGDDCILPRVRDIVTVRYENARNRGPRRRCVLMCRVHENGGFRDHFMLRVDHLLHNSGAMPRSSRLWSPRGGITGWRIAPLSHRDSTAALIARRSARLPWVSQRQVVIVEIAARVWLRH</sequence>
<evidence type="ECO:0000313" key="1">
    <source>
        <dbReference type="EMBL" id="KAK3316239.1"/>
    </source>
</evidence>
<reference evidence="1" key="2">
    <citation type="submission" date="2023-06" db="EMBL/GenBank/DDBJ databases">
        <authorList>
            <consortium name="Lawrence Berkeley National Laboratory"/>
            <person name="Haridas S."/>
            <person name="Hensen N."/>
            <person name="Bonometti L."/>
            <person name="Westerberg I."/>
            <person name="Brannstrom I.O."/>
            <person name="Guillou S."/>
            <person name="Cros-Aarteil S."/>
            <person name="Calhoun S."/>
            <person name="Kuo A."/>
            <person name="Mondo S."/>
            <person name="Pangilinan J."/>
            <person name="Riley R."/>
            <person name="Labutti K."/>
            <person name="Andreopoulos B."/>
            <person name="Lipzen A."/>
            <person name="Chen C."/>
            <person name="Yanf M."/>
            <person name="Daum C."/>
            <person name="Ng V."/>
            <person name="Clum A."/>
            <person name="Steindorff A."/>
            <person name="Ohm R."/>
            <person name="Martin F."/>
            <person name="Silar P."/>
            <person name="Natvig D."/>
            <person name="Lalanne C."/>
            <person name="Gautier V."/>
            <person name="Ament-Velasquez S.L."/>
            <person name="Kruys A."/>
            <person name="Hutchinson M.I."/>
            <person name="Powell A.J."/>
            <person name="Barry K."/>
            <person name="Miller A.N."/>
            <person name="Grigoriev I.V."/>
            <person name="Debuchy R."/>
            <person name="Gladieux P."/>
            <person name="Thoren M.H."/>
            <person name="Johannesson H."/>
        </authorList>
    </citation>
    <scope>NUCLEOTIDE SEQUENCE</scope>
    <source>
        <strain evidence="1">CBS 118394</strain>
    </source>
</reference>
<keyword evidence="2" id="KW-1185">Reference proteome</keyword>
<dbReference type="Proteomes" id="UP001283341">
    <property type="component" value="Unassembled WGS sequence"/>
</dbReference>
<gene>
    <name evidence="1" type="ORF">B0H66DRAFT_286780</name>
</gene>
<proteinExistence type="predicted"/>
<reference evidence="1" key="1">
    <citation type="journal article" date="2023" name="Mol. Phylogenet. Evol.">
        <title>Genome-scale phylogeny and comparative genomics of the fungal order Sordariales.</title>
        <authorList>
            <person name="Hensen N."/>
            <person name="Bonometti L."/>
            <person name="Westerberg I."/>
            <person name="Brannstrom I.O."/>
            <person name="Guillou S."/>
            <person name="Cros-Aarteil S."/>
            <person name="Calhoun S."/>
            <person name="Haridas S."/>
            <person name="Kuo A."/>
            <person name="Mondo S."/>
            <person name="Pangilinan J."/>
            <person name="Riley R."/>
            <person name="LaButti K."/>
            <person name="Andreopoulos B."/>
            <person name="Lipzen A."/>
            <person name="Chen C."/>
            <person name="Yan M."/>
            <person name="Daum C."/>
            <person name="Ng V."/>
            <person name="Clum A."/>
            <person name="Steindorff A."/>
            <person name="Ohm R.A."/>
            <person name="Martin F."/>
            <person name="Silar P."/>
            <person name="Natvig D.O."/>
            <person name="Lalanne C."/>
            <person name="Gautier V."/>
            <person name="Ament-Velasquez S.L."/>
            <person name="Kruys A."/>
            <person name="Hutchinson M.I."/>
            <person name="Powell A.J."/>
            <person name="Barry K."/>
            <person name="Miller A.N."/>
            <person name="Grigoriev I.V."/>
            <person name="Debuchy R."/>
            <person name="Gladieux P."/>
            <person name="Hiltunen Thoren M."/>
            <person name="Johannesson H."/>
        </authorList>
    </citation>
    <scope>NUCLEOTIDE SEQUENCE</scope>
    <source>
        <strain evidence="1">CBS 118394</strain>
    </source>
</reference>
<organism evidence="1 2">
    <name type="scientific">Apodospora peruviana</name>
    <dbReference type="NCBI Taxonomy" id="516989"/>
    <lineage>
        <taxon>Eukaryota</taxon>
        <taxon>Fungi</taxon>
        <taxon>Dikarya</taxon>
        <taxon>Ascomycota</taxon>
        <taxon>Pezizomycotina</taxon>
        <taxon>Sordariomycetes</taxon>
        <taxon>Sordariomycetidae</taxon>
        <taxon>Sordariales</taxon>
        <taxon>Lasiosphaeriaceae</taxon>
        <taxon>Apodospora</taxon>
    </lineage>
</organism>
<dbReference type="EMBL" id="JAUEDM010000005">
    <property type="protein sequence ID" value="KAK3316239.1"/>
    <property type="molecule type" value="Genomic_DNA"/>
</dbReference>
<evidence type="ECO:0000313" key="2">
    <source>
        <dbReference type="Proteomes" id="UP001283341"/>
    </source>
</evidence>
<accession>A0AAE0I0C3</accession>
<name>A0AAE0I0C3_9PEZI</name>